<dbReference type="SUPFAM" id="SSF75169">
    <property type="entry name" value="DsrEFH-like"/>
    <property type="match status" value="1"/>
</dbReference>
<name>A0A4R3XUW0_9PROT</name>
<dbReference type="InterPro" id="IPR032836">
    <property type="entry name" value="DsrE2-like"/>
</dbReference>
<evidence type="ECO:0000256" key="1">
    <source>
        <dbReference type="SAM" id="Phobius"/>
    </source>
</evidence>
<gene>
    <name evidence="2" type="ORF">EDC63_12035</name>
</gene>
<keyword evidence="1" id="KW-0472">Membrane</keyword>
<dbReference type="AlphaFoldDB" id="A0A4R3XUW0"/>
<dbReference type="OrthoDB" id="9802028at2"/>
<accession>A0A4R3XUW0</accession>
<evidence type="ECO:0000313" key="3">
    <source>
        <dbReference type="Proteomes" id="UP000295367"/>
    </source>
</evidence>
<sequence>MDEKKLAIIATKGTLDWAYPPFILASTAAALGYEVQIFFTFYGLQLVRKDLSGLKVSPLGNPGMPMKMPFGPKWFKGINWNIPNAVQAIIPGYETLATGLMKQTIKNCGVASVSELRELCQEAEVKFIACQMTVELFGFEHSDFLDDLEYAGAAMFFEFAGETDICLYI</sequence>
<comment type="caution">
    <text evidence="2">The sequence shown here is derived from an EMBL/GenBank/DDBJ whole genome shotgun (WGS) entry which is preliminary data.</text>
</comment>
<feature type="transmembrane region" description="Helical" evidence="1">
    <location>
        <begin position="22"/>
        <end position="44"/>
    </location>
</feature>
<dbReference type="EMBL" id="SMCO01000020">
    <property type="protein sequence ID" value="TCV82541.1"/>
    <property type="molecule type" value="Genomic_DNA"/>
</dbReference>
<dbReference type="Proteomes" id="UP000295367">
    <property type="component" value="Unassembled WGS sequence"/>
</dbReference>
<dbReference type="InterPro" id="IPR027396">
    <property type="entry name" value="DsrEFH-like"/>
</dbReference>
<dbReference type="RefSeq" id="WP_124945022.1">
    <property type="nucleotide sequence ID" value="NZ_BHVT01000007.1"/>
</dbReference>
<reference evidence="2 3" key="1">
    <citation type="submission" date="2019-03" db="EMBL/GenBank/DDBJ databases">
        <title>Genomic Encyclopedia of Type Strains, Phase IV (KMG-IV): sequencing the most valuable type-strain genomes for metagenomic binning, comparative biology and taxonomic classification.</title>
        <authorList>
            <person name="Goeker M."/>
        </authorList>
    </citation>
    <scope>NUCLEOTIDE SEQUENCE [LARGE SCALE GENOMIC DNA]</scope>
    <source>
        <strain evidence="2 3">DSM 100309</strain>
    </source>
</reference>
<evidence type="ECO:0000313" key="2">
    <source>
        <dbReference type="EMBL" id="TCV82541.1"/>
    </source>
</evidence>
<dbReference type="PANTHER" id="PTHR34655:SF2">
    <property type="entry name" value="PEROXIREDOXIN FAMILY PROTEIN"/>
    <property type="match status" value="1"/>
</dbReference>
<proteinExistence type="predicted"/>
<dbReference type="NCBIfam" id="NF047629">
    <property type="entry name" value="SulfCarrDsrE2"/>
    <property type="match status" value="1"/>
</dbReference>
<keyword evidence="3" id="KW-1185">Reference proteome</keyword>
<dbReference type="Pfam" id="PF13686">
    <property type="entry name" value="DrsE_2"/>
    <property type="match status" value="1"/>
</dbReference>
<keyword evidence="1" id="KW-0812">Transmembrane</keyword>
<protein>
    <submittedName>
        <fullName evidence="2">Peroxiredoxin family protein</fullName>
    </submittedName>
</protein>
<organism evidence="2 3">
    <name type="scientific">Sulfurirhabdus autotrophica</name>
    <dbReference type="NCBI Taxonomy" id="1706046"/>
    <lineage>
        <taxon>Bacteria</taxon>
        <taxon>Pseudomonadati</taxon>
        <taxon>Pseudomonadota</taxon>
        <taxon>Betaproteobacteria</taxon>
        <taxon>Nitrosomonadales</taxon>
        <taxon>Sulfuricellaceae</taxon>
        <taxon>Sulfurirhabdus</taxon>
    </lineage>
</organism>
<keyword evidence="1" id="KW-1133">Transmembrane helix</keyword>
<dbReference type="PANTHER" id="PTHR34655">
    <property type="entry name" value="CONSERVED WITHIN P. AEROPHILUM"/>
    <property type="match status" value="1"/>
</dbReference>
<dbReference type="Gene3D" id="3.40.1260.10">
    <property type="entry name" value="DsrEFH-like"/>
    <property type="match status" value="1"/>
</dbReference>